<dbReference type="Proteomes" id="UP001590950">
    <property type="component" value="Unassembled WGS sequence"/>
</dbReference>
<dbReference type="InterPro" id="IPR027417">
    <property type="entry name" value="P-loop_NTPase"/>
</dbReference>
<reference evidence="5 6" key="1">
    <citation type="submission" date="2024-09" db="EMBL/GenBank/DDBJ databases">
        <title>Rethinking Asexuality: The Enigmatic Case of Functional Sexual Genes in Lepraria (Stereocaulaceae).</title>
        <authorList>
            <person name="Doellman M."/>
            <person name="Sun Y."/>
            <person name="Barcenas-Pena A."/>
            <person name="Lumbsch H.T."/>
            <person name="Grewe F."/>
        </authorList>
    </citation>
    <scope>NUCLEOTIDE SEQUENCE [LARGE SCALE GENOMIC DNA]</scope>
    <source>
        <strain evidence="5 6">Mercado 3170</strain>
    </source>
</reference>
<protein>
    <submittedName>
        <fullName evidence="5">Uncharacterized protein</fullName>
    </submittedName>
</protein>
<gene>
    <name evidence="5" type="ORF">N7G274_002995</name>
</gene>
<accession>A0ABR4AFR0</accession>
<evidence type="ECO:0000313" key="6">
    <source>
        <dbReference type="Proteomes" id="UP001590950"/>
    </source>
</evidence>
<dbReference type="PROSITE" id="PS51421">
    <property type="entry name" value="RAS"/>
    <property type="match status" value="1"/>
</dbReference>
<evidence type="ECO:0000313" key="5">
    <source>
        <dbReference type="EMBL" id="KAL2044290.1"/>
    </source>
</evidence>
<dbReference type="SMART" id="SM00173">
    <property type="entry name" value="RAS"/>
    <property type="match status" value="1"/>
</dbReference>
<dbReference type="PROSITE" id="PS51419">
    <property type="entry name" value="RAB"/>
    <property type="match status" value="1"/>
</dbReference>
<evidence type="ECO:0000256" key="3">
    <source>
        <dbReference type="ARBA" id="ARBA00023134"/>
    </source>
</evidence>
<proteinExistence type="predicted"/>
<organism evidence="5 6">
    <name type="scientific">Stereocaulon virgatum</name>
    <dbReference type="NCBI Taxonomy" id="373712"/>
    <lineage>
        <taxon>Eukaryota</taxon>
        <taxon>Fungi</taxon>
        <taxon>Dikarya</taxon>
        <taxon>Ascomycota</taxon>
        <taxon>Pezizomycotina</taxon>
        <taxon>Lecanoromycetes</taxon>
        <taxon>OSLEUM clade</taxon>
        <taxon>Lecanoromycetidae</taxon>
        <taxon>Lecanorales</taxon>
        <taxon>Lecanorineae</taxon>
        <taxon>Stereocaulaceae</taxon>
        <taxon>Stereocaulon</taxon>
    </lineage>
</organism>
<keyword evidence="2" id="KW-0547">Nucleotide-binding</keyword>
<dbReference type="PANTHER" id="PTHR24072">
    <property type="entry name" value="RHO FAMILY GTPASE"/>
    <property type="match status" value="1"/>
</dbReference>
<sequence length="286" mass="31855">MTEQGQYENYDFLRRGSRRSGVLGSQSGSVSPQRKPVRSQSTRDSYGHSATSSSDRVSASTNITQPPAYSKKFVVVGDGGCGKTCLLISYSQGYFPEKYVPTVFENYITHTDHKPSGKTVELALWDTAGQEEYDRLRPLSYPETDLLFVCFAIDCPNSLENVMDKWYPEVLHFCPTTPLILVGLKSDLRNKRTCIDLLKTQGLTPVTPEQGQNVAKQMNATYVECSSKEMSGVHEIFELAVDTVVGQEIRKKEQRQTQPQYNGNAIVGGAGKFNKKSKRRGLCSIL</sequence>
<dbReference type="PROSITE" id="PS51420">
    <property type="entry name" value="RHO"/>
    <property type="match status" value="1"/>
</dbReference>
<dbReference type="SUPFAM" id="SSF52540">
    <property type="entry name" value="P-loop containing nucleoside triphosphate hydrolases"/>
    <property type="match status" value="1"/>
</dbReference>
<feature type="compositionally biased region" description="Low complexity" evidence="4">
    <location>
        <begin position="19"/>
        <end position="31"/>
    </location>
</feature>
<evidence type="ECO:0000256" key="1">
    <source>
        <dbReference type="ARBA" id="ARBA00022481"/>
    </source>
</evidence>
<name>A0ABR4AFR0_9LECA</name>
<keyword evidence="6" id="KW-1185">Reference proteome</keyword>
<dbReference type="Gene3D" id="3.40.50.300">
    <property type="entry name" value="P-loop containing nucleotide triphosphate hydrolases"/>
    <property type="match status" value="1"/>
</dbReference>
<feature type="compositionally biased region" description="Low complexity" evidence="4">
    <location>
        <begin position="49"/>
        <end position="61"/>
    </location>
</feature>
<feature type="region of interest" description="Disordered" evidence="4">
    <location>
        <begin position="1"/>
        <end position="63"/>
    </location>
</feature>
<evidence type="ECO:0000256" key="2">
    <source>
        <dbReference type="ARBA" id="ARBA00022741"/>
    </source>
</evidence>
<dbReference type="SMART" id="SM00174">
    <property type="entry name" value="RHO"/>
    <property type="match status" value="1"/>
</dbReference>
<keyword evidence="3" id="KW-0342">GTP-binding</keyword>
<dbReference type="Pfam" id="PF00071">
    <property type="entry name" value="Ras"/>
    <property type="match status" value="1"/>
</dbReference>
<dbReference type="InterPro" id="IPR001806">
    <property type="entry name" value="Small_GTPase"/>
</dbReference>
<dbReference type="InterPro" id="IPR005225">
    <property type="entry name" value="Small_GTP-bd"/>
</dbReference>
<dbReference type="SMART" id="SM00175">
    <property type="entry name" value="RAB"/>
    <property type="match status" value="1"/>
</dbReference>
<dbReference type="EMBL" id="JBEFKJ010000009">
    <property type="protein sequence ID" value="KAL2044290.1"/>
    <property type="molecule type" value="Genomic_DNA"/>
</dbReference>
<comment type="caution">
    <text evidence="5">The sequence shown here is derived from an EMBL/GenBank/DDBJ whole genome shotgun (WGS) entry which is preliminary data.</text>
</comment>
<dbReference type="InterPro" id="IPR003578">
    <property type="entry name" value="Small_GTPase_Rho"/>
</dbReference>
<dbReference type="CDD" id="cd04132">
    <property type="entry name" value="Rho4_like"/>
    <property type="match status" value="1"/>
</dbReference>
<keyword evidence="1" id="KW-0488">Methylation</keyword>
<evidence type="ECO:0000256" key="4">
    <source>
        <dbReference type="SAM" id="MobiDB-lite"/>
    </source>
</evidence>
<dbReference type="NCBIfam" id="TIGR00231">
    <property type="entry name" value="small_GTP"/>
    <property type="match status" value="1"/>
</dbReference>
<dbReference type="PRINTS" id="PR00449">
    <property type="entry name" value="RASTRNSFRMNG"/>
</dbReference>